<dbReference type="OMA" id="CWAFTRW"/>
<accession>U1HNK7</accession>
<dbReference type="AlphaFoldDB" id="U1HNK7"/>
<dbReference type="PANTHER" id="PTHR43591">
    <property type="entry name" value="METHYLTRANSFERASE"/>
    <property type="match status" value="1"/>
</dbReference>
<dbReference type="RefSeq" id="XP_007802404.1">
    <property type="nucleotide sequence ID" value="XM_007804213.1"/>
</dbReference>
<dbReference type="Pfam" id="PF13489">
    <property type="entry name" value="Methyltransf_23"/>
    <property type="match status" value="1"/>
</dbReference>
<evidence type="ECO:0000313" key="3">
    <source>
        <dbReference type="Proteomes" id="UP000019373"/>
    </source>
</evidence>
<dbReference type="PANTHER" id="PTHR43591:SF96">
    <property type="entry name" value="PUTATIVE-RELATED"/>
    <property type="match status" value="1"/>
</dbReference>
<evidence type="ECO:0000256" key="1">
    <source>
        <dbReference type="SAM" id="MobiDB-lite"/>
    </source>
</evidence>
<organism evidence="2 3">
    <name type="scientific">Endocarpon pusillum (strain Z07020 / HMAS-L-300199)</name>
    <name type="common">Lichen-forming fungus</name>
    <dbReference type="NCBI Taxonomy" id="1263415"/>
    <lineage>
        <taxon>Eukaryota</taxon>
        <taxon>Fungi</taxon>
        <taxon>Dikarya</taxon>
        <taxon>Ascomycota</taxon>
        <taxon>Pezizomycotina</taxon>
        <taxon>Eurotiomycetes</taxon>
        <taxon>Chaetothyriomycetidae</taxon>
        <taxon>Verrucariales</taxon>
        <taxon>Verrucariaceae</taxon>
        <taxon>Endocarpon</taxon>
    </lineage>
</organism>
<feature type="region of interest" description="Disordered" evidence="1">
    <location>
        <begin position="1"/>
        <end position="26"/>
    </location>
</feature>
<dbReference type="Proteomes" id="UP000019373">
    <property type="component" value="Unassembled WGS sequence"/>
</dbReference>
<dbReference type="Gene3D" id="3.40.50.150">
    <property type="entry name" value="Vaccinia Virus protein VP39"/>
    <property type="match status" value="1"/>
</dbReference>
<proteinExistence type="predicted"/>
<dbReference type="OrthoDB" id="417697at2759"/>
<dbReference type="EMBL" id="KE721157">
    <property type="protein sequence ID" value="ERF71950.1"/>
    <property type="molecule type" value="Genomic_DNA"/>
</dbReference>
<name>U1HNK7_ENDPU</name>
<dbReference type="GeneID" id="19241449"/>
<dbReference type="InterPro" id="IPR029063">
    <property type="entry name" value="SAM-dependent_MTases_sf"/>
</dbReference>
<dbReference type="HOGENOM" id="CLU_010595_9_1_1"/>
<feature type="compositionally biased region" description="Polar residues" evidence="1">
    <location>
        <begin position="17"/>
        <end position="26"/>
    </location>
</feature>
<dbReference type="eggNOG" id="ENOG502SNAB">
    <property type="taxonomic scope" value="Eukaryota"/>
</dbReference>
<sequence>MNHLGTGSRDASLMASRHSSTADSMTQGRSDDYIFNRDYLDNNRINLQHYLWREIFGYLVHPAIPTSNPHLKIADVGTGTGVWLTDLSDRLPATVQLDGLDISFDALPPRRWLPANVNTIHWNIKTDAPEELLGVYDIVHVRLFAFVLLDEDLPAILVRLAKLLKPGGHLQWDEPDIASFRIEKADPSISTHALSRLLKIAQGQDARFKPTWVSQLPTLFRSAGFHCVQYDVREAKPWVALAMHECNLMVHEVIASKAKDKAFAQELPELLSKVADETRQGAAWAFTRYTVLGTRPHDA</sequence>
<reference evidence="3" key="1">
    <citation type="journal article" date="2014" name="BMC Genomics">
        <title>Genome characteristics reveal the impact of lichenization on lichen-forming fungus Endocarpon pusillum Hedwig (Verrucariales, Ascomycota).</title>
        <authorList>
            <person name="Wang Y.-Y."/>
            <person name="Liu B."/>
            <person name="Zhang X.-Y."/>
            <person name="Zhou Q.-M."/>
            <person name="Zhang T."/>
            <person name="Li H."/>
            <person name="Yu Y.-F."/>
            <person name="Zhang X.-L."/>
            <person name="Hao X.-Y."/>
            <person name="Wang M."/>
            <person name="Wang L."/>
            <person name="Wei J.-C."/>
        </authorList>
    </citation>
    <scope>NUCLEOTIDE SEQUENCE [LARGE SCALE GENOMIC DNA]</scope>
    <source>
        <strain evidence="3">Z07020 / HMAS-L-300199</strain>
    </source>
</reference>
<gene>
    <name evidence="2" type="ORF">EPUS_06509</name>
</gene>
<protein>
    <recommendedName>
        <fullName evidence="4">Methyltransferase domain-containing protein</fullName>
    </recommendedName>
</protein>
<keyword evidence="3" id="KW-1185">Reference proteome</keyword>
<dbReference type="CDD" id="cd02440">
    <property type="entry name" value="AdoMet_MTases"/>
    <property type="match status" value="1"/>
</dbReference>
<evidence type="ECO:0008006" key="4">
    <source>
        <dbReference type="Google" id="ProtNLM"/>
    </source>
</evidence>
<evidence type="ECO:0000313" key="2">
    <source>
        <dbReference type="EMBL" id="ERF71950.1"/>
    </source>
</evidence>
<dbReference type="SUPFAM" id="SSF53335">
    <property type="entry name" value="S-adenosyl-L-methionine-dependent methyltransferases"/>
    <property type="match status" value="1"/>
</dbReference>